<dbReference type="InterPro" id="IPR008042">
    <property type="entry name" value="Retrotrans_Pao"/>
</dbReference>
<accession>A0AAV8X3Z5</accession>
<dbReference type="Proteomes" id="UP001162162">
    <property type="component" value="Unassembled WGS sequence"/>
</dbReference>
<dbReference type="PANTHER" id="PTHR47331">
    <property type="entry name" value="PHD-TYPE DOMAIN-CONTAINING PROTEIN"/>
    <property type="match status" value="1"/>
</dbReference>
<dbReference type="Pfam" id="PF05380">
    <property type="entry name" value="Peptidase_A17"/>
    <property type="match status" value="1"/>
</dbReference>
<dbReference type="EMBL" id="JAPWTK010001229">
    <property type="protein sequence ID" value="KAJ8933389.1"/>
    <property type="molecule type" value="Genomic_DNA"/>
</dbReference>
<gene>
    <name evidence="1" type="ORF">NQ318_003038</name>
</gene>
<evidence type="ECO:0000313" key="1">
    <source>
        <dbReference type="EMBL" id="KAJ8933389.1"/>
    </source>
</evidence>
<evidence type="ECO:0000313" key="2">
    <source>
        <dbReference type="Proteomes" id="UP001162162"/>
    </source>
</evidence>
<name>A0AAV8X3Z5_9CUCU</name>
<keyword evidence="2" id="KW-1185">Reference proteome</keyword>
<proteinExistence type="predicted"/>
<protein>
    <submittedName>
        <fullName evidence="1">Uncharacterized protein</fullName>
    </submittedName>
</protein>
<reference evidence="1" key="1">
    <citation type="journal article" date="2023" name="Insect Mol. Biol.">
        <title>Genome sequencing provides insights into the evolution of gene families encoding plant cell wall-degrading enzymes in longhorned beetles.</title>
        <authorList>
            <person name="Shin N.R."/>
            <person name="Okamura Y."/>
            <person name="Kirsch R."/>
            <person name="Pauchet Y."/>
        </authorList>
    </citation>
    <scope>NUCLEOTIDE SEQUENCE</scope>
    <source>
        <strain evidence="1">AMC_N1</strain>
    </source>
</reference>
<sequence>MGHVRKVPSKRQAVVDDDTKLNLLLALEENPTTPARLPIPNFLPRVPDSNKTYFMPHRAVYRDDKDTSKIRVVFDASAHAPGLPSLNDVLLQGENLVPNLLRMLMNHRVEKDNGEVDCRFFMAKSRVAPINNKGENTLTLPRLDLTTAVLKGF</sequence>
<comment type="caution">
    <text evidence="1">The sequence shown here is derived from an EMBL/GenBank/DDBJ whole genome shotgun (WGS) entry which is preliminary data.</text>
</comment>
<organism evidence="1 2">
    <name type="scientific">Aromia moschata</name>
    <dbReference type="NCBI Taxonomy" id="1265417"/>
    <lineage>
        <taxon>Eukaryota</taxon>
        <taxon>Metazoa</taxon>
        <taxon>Ecdysozoa</taxon>
        <taxon>Arthropoda</taxon>
        <taxon>Hexapoda</taxon>
        <taxon>Insecta</taxon>
        <taxon>Pterygota</taxon>
        <taxon>Neoptera</taxon>
        <taxon>Endopterygota</taxon>
        <taxon>Coleoptera</taxon>
        <taxon>Polyphaga</taxon>
        <taxon>Cucujiformia</taxon>
        <taxon>Chrysomeloidea</taxon>
        <taxon>Cerambycidae</taxon>
        <taxon>Cerambycinae</taxon>
        <taxon>Callichromatini</taxon>
        <taxon>Aromia</taxon>
    </lineage>
</organism>
<dbReference type="AlphaFoldDB" id="A0AAV8X3Z5"/>